<dbReference type="InterPro" id="IPR001173">
    <property type="entry name" value="Glyco_trans_2-like"/>
</dbReference>
<dbReference type="Gene3D" id="3.90.550.10">
    <property type="entry name" value="Spore Coat Polysaccharide Biosynthesis Protein SpsA, Chain A"/>
    <property type="match status" value="1"/>
</dbReference>
<dbReference type="RefSeq" id="WP_215648540.1">
    <property type="nucleotide sequence ID" value="NZ_CABUEN010000001.1"/>
</dbReference>
<accession>A0A212JC89</accession>
<dbReference type="SUPFAM" id="SSF53448">
    <property type="entry name" value="Nucleotide-diphospho-sugar transferases"/>
    <property type="match status" value="1"/>
</dbReference>
<dbReference type="PANTHER" id="PTHR43179">
    <property type="entry name" value="RHAMNOSYLTRANSFERASE WBBL"/>
    <property type="match status" value="1"/>
</dbReference>
<dbReference type="InterPro" id="IPR029044">
    <property type="entry name" value="Nucleotide-diphossugar_trans"/>
</dbReference>
<evidence type="ECO:0000259" key="1">
    <source>
        <dbReference type="Pfam" id="PF00535"/>
    </source>
</evidence>
<evidence type="ECO:0000313" key="2">
    <source>
        <dbReference type="EMBL" id="SBV97067.1"/>
    </source>
</evidence>
<gene>
    <name evidence="2" type="ORF">KM92DES2_10876</name>
</gene>
<name>A0A212JC89_9BACT</name>
<sequence>MHEPSTGASPQGPLCNVTIPVFNRPAATERAIRALAATSREVPFHITVVDNGSEPELVKKLLALRAEGLIDHLFLLPRNMGVACAANVGWQLVPAPLYMKLDNDTAIVRKHWLRDLLALWSHGQPLSNLGGAFNREMLRKTPGSLQTPHGELGLCVGNLPGQAVLVPQTVSEKLGFWNEEYGLYGGEDGDYGLRMQAAGLPQYYYLGPEYFENIREDDDARETYAARGIDKRRLHRELVVRDNLCMGKLFMNKILYLSGLRSLAPLQRYAVDDVDGQGRVRLTERKEYKEFQRDLAQVAAGLNARFRDYVMSYKLDAPTADAMRQVLEKHAQATKIDKGL</sequence>
<reference evidence="2" key="1">
    <citation type="submission" date="2016-04" db="EMBL/GenBank/DDBJ databases">
        <authorList>
            <person name="Evans L.H."/>
            <person name="Alamgir A."/>
            <person name="Owens N."/>
            <person name="Weber N.D."/>
            <person name="Virtaneva K."/>
            <person name="Barbian K."/>
            <person name="Babar A."/>
            <person name="Rosenke K."/>
        </authorList>
    </citation>
    <scope>NUCLEOTIDE SEQUENCE</scope>
    <source>
        <strain evidence="2">92-2</strain>
    </source>
</reference>
<dbReference type="AlphaFoldDB" id="A0A212JC89"/>
<organism evidence="2">
    <name type="scientific">uncultured Desulfovibrio sp</name>
    <dbReference type="NCBI Taxonomy" id="167968"/>
    <lineage>
        <taxon>Bacteria</taxon>
        <taxon>Pseudomonadati</taxon>
        <taxon>Thermodesulfobacteriota</taxon>
        <taxon>Desulfovibrionia</taxon>
        <taxon>Desulfovibrionales</taxon>
        <taxon>Desulfovibrionaceae</taxon>
        <taxon>Desulfovibrio</taxon>
        <taxon>environmental samples</taxon>
    </lineage>
</organism>
<dbReference type="Pfam" id="PF00535">
    <property type="entry name" value="Glycos_transf_2"/>
    <property type="match status" value="1"/>
</dbReference>
<proteinExistence type="predicted"/>
<dbReference type="PANTHER" id="PTHR43179:SF7">
    <property type="entry name" value="RHAMNOSYLTRANSFERASE WBBL"/>
    <property type="match status" value="1"/>
</dbReference>
<feature type="domain" description="Glycosyltransferase 2-like" evidence="1">
    <location>
        <begin position="17"/>
        <end position="130"/>
    </location>
</feature>
<protein>
    <recommendedName>
        <fullName evidence="1">Glycosyltransferase 2-like domain-containing protein</fullName>
    </recommendedName>
</protein>
<dbReference type="EMBL" id="FLUP01000001">
    <property type="protein sequence ID" value="SBV97067.1"/>
    <property type="molecule type" value="Genomic_DNA"/>
</dbReference>